<name>F4Q1U4_CACFS</name>
<dbReference type="GeneID" id="14870014"/>
<organism evidence="2 3">
    <name type="scientific">Cavenderia fasciculata</name>
    <name type="common">Slime mold</name>
    <name type="synonym">Dictyostelium fasciculatum</name>
    <dbReference type="NCBI Taxonomy" id="261658"/>
    <lineage>
        <taxon>Eukaryota</taxon>
        <taxon>Amoebozoa</taxon>
        <taxon>Evosea</taxon>
        <taxon>Eumycetozoa</taxon>
        <taxon>Dictyostelia</taxon>
        <taxon>Acytosteliales</taxon>
        <taxon>Cavenderiaceae</taxon>
        <taxon>Cavenderia</taxon>
    </lineage>
</organism>
<dbReference type="Pfam" id="PF00622">
    <property type="entry name" value="SPRY"/>
    <property type="match status" value="1"/>
</dbReference>
<sequence>MSSGKRLGFKFNQRNVKDRTRFSGETDQSPISFSDDNETITRVERSIGDDFPSVRVVGDTAIPCSTLQLQKETTCGCSCWWDFKIQKNHGFIEIGIIGTSATGDRVYFLKPTKKEVQYEENGDYKTQPYGDDIFEEGDNIRVIFKVSSNSAGGSLSFEKNGKSFGTAFGEIPLIDGHPFYPMVGLNDQGDSISIV</sequence>
<dbReference type="InterPro" id="IPR003877">
    <property type="entry name" value="SPRY_dom"/>
</dbReference>
<dbReference type="RefSeq" id="XP_004356856.1">
    <property type="nucleotide sequence ID" value="XM_004356803.1"/>
</dbReference>
<evidence type="ECO:0000259" key="1">
    <source>
        <dbReference type="Pfam" id="PF00622"/>
    </source>
</evidence>
<dbReference type="Gene3D" id="2.60.120.920">
    <property type="match status" value="1"/>
</dbReference>
<dbReference type="InterPro" id="IPR043136">
    <property type="entry name" value="B30.2/SPRY_sf"/>
</dbReference>
<feature type="domain" description="SPRY" evidence="1">
    <location>
        <begin position="80"/>
        <end position="193"/>
    </location>
</feature>
<gene>
    <name evidence="2" type="ORF">DFA_06630</name>
</gene>
<protein>
    <recommendedName>
        <fullName evidence="1">SPRY domain-containing protein</fullName>
    </recommendedName>
</protein>
<dbReference type="KEGG" id="dfa:DFA_06630"/>
<evidence type="ECO:0000313" key="3">
    <source>
        <dbReference type="Proteomes" id="UP000007797"/>
    </source>
</evidence>
<proteinExistence type="predicted"/>
<dbReference type="SUPFAM" id="SSF49899">
    <property type="entry name" value="Concanavalin A-like lectins/glucanases"/>
    <property type="match status" value="1"/>
</dbReference>
<dbReference type="Proteomes" id="UP000007797">
    <property type="component" value="Unassembled WGS sequence"/>
</dbReference>
<dbReference type="OMA" id="HERAQGD"/>
<dbReference type="OrthoDB" id="19273at2759"/>
<accession>F4Q1U4</accession>
<dbReference type="InterPro" id="IPR013320">
    <property type="entry name" value="ConA-like_dom_sf"/>
</dbReference>
<dbReference type="EMBL" id="GL883020">
    <property type="protein sequence ID" value="EGG17964.1"/>
    <property type="molecule type" value="Genomic_DNA"/>
</dbReference>
<dbReference type="AlphaFoldDB" id="F4Q1U4"/>
<keyword evidence="3" id="KW-1185">Reference proteome</keyword>
<reference evidence="3" key="1">
    <citation type="journal article" date="2011" name="Genome Res.">
        <title>Phylogeny-wide analysis of social amoeba genomes highlights ancient origins for complex intercellular communication.</title>
        <authorList>
            <person name="Heidel A.J."/>
            <person name="Lawal H.M."/>
            <person name="Felder M."/>
            <person name="Schilde C."/>
            <person name="Helps N.R."/>
            <person name="Tunggal B."/>
            <person name="Rivero F."/>
            <person name="John U."/>
            <person name="Schleicher M."/>
            <person name="Eichinger L."/>
            <person name="Platzer M."/>
            <person name="Noegel A.A."/>
            <person name="Schaap P."/>
            <person name="Gloeckner G."/>
        </authorList>
    </citation>
    <scope>NUCLEOTIDE SEQUENCE [LARGE SCALE GENOMIC DNA]</scope>
    <source>
        <strain evidence="3">SH3</strain>
    </source>
</reference>
<evidence type="ECO:0000313" key="2">
    <source>
        <dbReference type="EMBL" id="EGG17964.1"/>
    </source>
</evidence>